<evidence type="ECO:0000256" key="3">
    <source>
        <dbReference type="ARBA" id="ARBA00023239"/>
    </source>
</evidence>
<dbReference type="SMART" id="SM00925">
    <property type="entry name" value="MltA"/>
    <property type="match status" value="1"/>
</dbReference>
<evidence type="ECO:0000256" key="1">
    <source>
        <dbReference type="ARBA" id="ARBA00001420"/>
    </source>
</evidence>
<comment type="caution">
    <text evidence="8">The sequence shown here is derived from an EMBL/GenBank/DDBJ whole genome shotgun (WGS) entry which is preliminary data.</text>
</comment>
<keyword evidence="9" id="KW-1185">Reference proteome</keyword>
<feature type="domain" description="Lytic transglycosylase MltA" evidence="7">
    <location>
        <begin position="143"/>
        <end position="279"/>
    </location>
</feature>
<dbReference type="PANTHER" id="PTHR30124">
    <property type="entry name" value="MEMBRANE-BOUND LYTIC MUREIN TRANSGLYCOSYLASE A"/>
    <property type="match status" value="1"/>
</dbReference>
<dbReference type="PIRSF" id="PIRSF019422">
    <property type="entry name" value="MltA"/>
    <property type="match status" value="1"/>
</dbReference>
<dbReference type="Gene3D" id="2.40.240.50">
    <property type="entry name" value="Barwin-like endoglucanases"/>
    <property type="match status" value="1"/>
</dbReference>
<dbReference type="GO" id="GO:0071555">
    <property type="term" value="P:cell wall organization"/>
    <property type="evidence" value="ECO:0007669"/>
    <property type="project" value="UniProtKB-KW"/>
</dbReference>
<dbReference type="EMBL" id="PIUM01000044">
    <property type="protein sequence ID" value="PKU21761.1"/>
    <property type="molecule type" value="Genomic_DNA"/>
</dbReference>
<dbReference type="GO" id="GO:0004553">
    <property type="term" value="F:hydrolase activity, hydrolyzing O-glycosyl compounds"/>
    <property type="evidence" value="ECO:0007669"/>
    <property type="project" value="InterPro"/>
</dbReference>
<dbReference type="SUPFAM" id="SSF50685">
    <property type="entry name" value="Barwin-like endoglucanases"/>
    <property type="match status" value="1"/>
</dbReference>
<dbReference type="CDD" id="cd14485">
    <property type="entry name" value="mltA_like_LT_A"/>
    <property type="match status" value="1"/>
</dbReference>
<keyword evidence="6" id="KW-0732">Signal</keyword>
<dbReference type="AlphaFoldDB" id="A0A2N3PMY8"/>
<comment type="catalytic activity">
    <reaction evidence="1">
        <text>Exolytic cleavage of the (1-&gt;4)-beta-glycosidic linkage between N-acetylmuramic acid (MurNAc) and N-acetylglucosamine (GlcNAc) residues in peptidoglycan, from either the reducing or the non-reducing ends of the peptidoglycan chains, with concomitant formation of a 1,6-anhydrobond in the MurNAc residue.</text>
        <dbReference type="EC" id="4.2.2.n1"/>
    </reaction>
</comment>
<dbReference type="PANTHER" id="PTHR30124:SF0">
    <property type="entry name" value="MEMBRANE-BOUND LYTIC MUREIN TRANSGLYCOSYLASE A"/>
    <property type="match status" value="1"/>
</dbReference>
<dbReference type="GO" id="GO:0008933">
    <property type="term" value="F:peptidoglycan lytic transglycosylase activity"/>
    <property type="evidence" value="ECO:0007669"/>
    <property type="project" value="TreeGrafter"/>
</dbReference>
<organism evidence="8 9">
    <name type="scientific">Telmatospirillum siberiense</name>
    <dbReference type="NCBI Taxonomy" id="382514"/>
    <lineage>
        <taxon>Bacteria</taxon>
        <taxon>Pseudomonadati</taxon>
        <taxon>Pseudomonadota</taxon>
        <taxon>Alphaproteobacteria</taxon>
        <taxon>Rhodospirillales</taxon>
        <taxon>Rhodospirillaceae</taxon>
        <taxon>Telmatospirillum</taxon>
    </lineage>
</organism>
<feature type="signal peptide" evidence="6">
    <location>
        <begin position="1"/>
        <end position="30"/>
    </location>
</feature>
<dbReference type="Pfam" id="PF03562">
    <property type="entry name" value="MltA"/>
    <property type="match status" value="1"/>
</dbReference>
<dbReference type="GO" id="GO:0009253">
    <property type="term" value="P:peptidoglycan catabolic process"/>
    <property type="evidence" value="ECO:0007669"/>
    <property type="project" value="TreeGrafter"/>
</dbReference>
<evidence type="ECO:0000259" key="7">
    <source>
        <dbReference type="SMART" id="SM00925"/>
    </source>
</evidence>
<sequence length="390" mass="41756">MKIAGLPASGRLISLAAVFLLAACSTTSVKAPPETSAGPDRLVLTAVDFGQLPGWRNDIQAQALPAFKRSCDRITQMPAGQSVGAGGQGGLAGDWLGPCGALRSVNPNDPTAVRDYFETWFQPFLAANGQRSSGLFTGYFEAELRGSRHRGGRYQTPLYARPADLPTDSAQSYFSRAEIEGGALRGKVRELLWVDDPVDAHILHIQGSGRVILDDGSIVQVGYNGSNGRKFLGLGRILLDHGKIFPGDTTMQTVRAWLKSHPKEAGPLMAENPRYVFFRFLDADGPVGAAGVPLTAGRSLAVDPHFVPLGVPLWLDSVEPDGQPLRRLMVAQDSGAAIKGPVRGDVYWGPGEAAFDKAGRMKSQGCYYLLLPRERSGPVALAKEPDQPVL</sequence>
<accession>A0A2N3PMY8</accession>
<keyword evidence="4" id="KW-0961">Cell wall biogenesis/degradation</keyword>
<dbReference type="PROSITE" id="PS51257">
    <property type="entry name" value="PROKAR_LIPOPROTEIN"/>
    <property type="match status" value="1"/>
</dbReference>
<evidence type="ECO:0000256" key="4">
    <source>
        <dbReference type="ARBA" id="ARBA00023316"/>
    </source>
</evidence>
<dbReference type="InterPro" id="IPR026044">
    <property type="entry name" value="MltA"/>
</dbReference>
<keyword evidence="3" id="KW-0456">Lyase</keyword>
<protein>
    <recommendedName>
        <fullName evidence="2">peptidoglycan lytic exotransglycosylase</fullName>
        <ecNumber evidence="2">4.2.2.n1</ecNumber>
    </recommendedName>
    <alternativeName>
        <fullName evidence="5">Murein hydrolase A</fullName>
    </alternativeName>
</protein>
<evidence type="ECO:0000313" key="9">
    <source>
        <dbReference type="Proteomes" id="UP000233293"/>
    </source>
</evidence>
<evidence type="ECO:0000256" key="5">
    <source>
        <dbReference type="ARBA" id="ARBA00030918"/>
    </source>
</evidence>
<dbReference type="InterPro" id="IPR005300">
    <property type="entry name" value="MltA_B"/>
</dbReference>
<dbReference type="OrthoDB" id="9783686at2"/>
<dbReference type="RefSeq" id="WP_101253371.1">
    <property type="nucleotide sequence ID" value="NZ_PIUM01000044.1"/>
</dbReference>
<proteinExistence type="predicted"/>
<dbReference type="InterPro" id="IPR036908">
    <property type="entry name" value="RlpA-like_sf"/>
</dbReference>
<reference evidence="9" key="1">
    <citation type="submission" date="2017-12" db="EMBL/GenBank/DDBJ databases">
        <title>Draft genome sequence of Telmatospirillum siberiense 26-4b1T, an acidotolerant peatland alphaproteobacterium potentially involved in sulfur cycling.</title>
        <authorList>
            <person name="Hausmann B."/>
            <person name="Pjevac P."/>
            <person name="Schreck K."/>
            <person name="Herbold C.W."/>
            <person name="Daims H."/>
            <person name="Wagner M."/>
            <person name="Pester M."/>
            <person name="Loy A."/>
        </authorList>
    </citation>
    <scope>NUCLEOTIDE SEQUENCE [LARGE SCALE GENOMIC DNA]</scope>
    <source>
        <strain evidence="9">26-4b1</strain>
    </source>
</reference>
<dbReference type="CDD" id="cd14668">
    <property type="entry name" value="mlta_B"/>
    <property type="match status" value="1"/>
</dbReference>
<gene>
    <name evidence="8" type="ORF">CWS72_24925</name>
</gene>
<evidence type="ECO:0000256" key="2">
    <source>
        <dbReference type="ARBA" id="ARBA00012587"/>
    </source>
</evidence>
<dbReference type="Pfam" id="PF06725">
    <property type="entry name" value="3D"/>
    <property type="match status" value="1"/>
</dbReference>
<dbReference type="Proteomes" id="UP000233293">
    <property type="component" value="Unassembled WGS sequence"/>
</dbReference>
<dbReference type="GO" id="GO:0009254">
    <property type="term" value="P:peptidoglycan turnover"/>
    <property type="evidence" value="ECO:0007669"/>
    <property type="project" value="InterPro"/>
</dbReference>
<name>A0A2N3PMY8_9PROT</name>
<dbReference type="InterPro" id="IPR010611">
    <property type="entry name" value="3D_dom"/>
</dbReference>
<evidence type="ECO:0000256" key="6">
    <source>
        <dbReference type="SAM" id="SignalP"/>
    </source>
</evidence>
<feature type="chain" id="PRO_5015008074" description="peptidoglycan lytic exotransglycosylase" evidence="6">
    <location>
        <begin position="31"/>
        <end position="390"/>
    </location>
</feature>
<dbReference type="Gene3D" id="2.40.40.10">
    <property type="entry name" value="RlpA-like domain"/>
    <property type="match status" value="1"/>
</dbReference>
<evidence type="ECO:0000313" key="8">
    <source>
        <dbReference type="EMBL" id="PKU21761.1"/>
    </source>
</evidence>
<dbReference type="GO" id="GO:0019867">
    <property type="term" value="C:outer membrane"/>
    <property type="evidence" value="ECO:0007669"/>
    <property type="project" value="InterPro"/>
</dbReference>
<dbReference type="EC" id="4.2.2.n1" evidence="2"/>